<keyword evidence="7" id="KW-1185">Reference proteome</keyword>
<evidence type="ECO:0000313" key="7">
    <source>
        <dbReference type="Proteomes" id="UP000527355"/>
    </source>
</evidence>
<feature type="compositionally biased region" description="Basic and acidic residues" evidence="5">
    <location>
        <begin position="1"/>
        <end position="24"/>
    </location>
</feature>
<evidence type="ECO:0000256" key="4">
    <source>
        <dbReference type="ARBA" id="ARBA00023242"/>
    </source>
</evidence>
<evidence type="ECO:0000256" key="5">
    <source>
        <dbReference type="SAM" id="MobiDB-lite"/>
    </source>
</evidence>
<dbReference type="Proteomes" id="UP000527355">
    <property type="component" value="Unassembled WGS sequence"/>
</dbReference>
<dbReference type="EMBL" id="JABWUV010000001">
    <property type="protein sequence ID" value="KAF6387311.1"/>
    <property type="molecule type" value="Genomic_DNA"/>
</dbReference>
<accession>A0A7J8AM10</accession>
<evidence type="ECO:0000256" key="1">
    <source>
        <dbReference type="ARBA" id="ARBA00023015"/>
    </source>
</evidence>
<dbReference type="GO" id="GO:0005634">
    <property type="term" value="C:nucleus"/>
    <property type="evidence" value="ECO:0007669"/>
    <property type="project" value="TreeGrafter"/>
</dbReference>
<reference evidence="6 7" key="1">
    <citation type="journal article" date="2020" name="Nature">
        <title>Six reference-quality genomes reveal evolution of bat adaptations.</title>
        <authorList>
            <person name="Jebb D."/>
            <person name="Huang Z."/>
            <person name="Pippel M."/>
            <person name="Hughes G.M."/>
            <person name="Lavrichenko K."/>
            <person name="Devanna P."/>
            <person name="Winkler S."/>
            <person name="Jermiin L.S."/>
            <person name="Skirmuntt E.C."/>
            <person name="Katzourakis A."/>
            <person name="Burkitt-Gray L."/>
            <person name="Ray D.A."/>
            <person name="Sullivan K.A.M."/>
            <person name="Roscito J.G."/>
            <person name="Kirilenko B.M."/>
            <person name="Davalos L.M."/>
            <person name="Corthals A.P."/>
            <person name="Power M.L."/>
            <person name="Jones G."/>
            <person name="Ransome R.D."/>
            <person name="Dechmann D.K.N."/>
            <person name="Locatelli A.G."/>
            <person name="Puechmaille S.J."/>
            <person name="Fedrigo O."/>
            <person name="Jarvis E.D."/>
            <person name="Hiller M."/>
            <person name="Vernes S.C."/>
            <person name="Myers E.W."/>
            <person name="Teeling E.C."/>
        </authorList>
    </citation>
    <scope>NUCLEOTIDE SEQUENCE [LARGE SCALE GENOMIC DNA]</scope>
    <source>
        <strain evidence="6">MMyoMyo1</strain>
        <tissue evidence="6">Flight muscle</tissue>
    </source>
</reference>
<evidence type="ECO:0000256" key="3">
    <source>
        <dbReference type="ARBA" id="ARBA00023163"/>
    </source>
</evidence>
<dbReference type="VEuPathDB" id="HostDB:LOC118667020"/>
<sequence length="225" mass="24580">MDQGREDGLRRRCSVREPPVRGGEESIPAGTRLLAPPPHALCRLISLSIMLSSSIHAVANGFESILEGLYGPRLRRHLSLFEDCEPEELTDWSMDEKCSLCNLQREAVSDCIPSLDSSQSTPTEELSSQGQFNTEKIECQAENYLNALFQKKEARYTDSCTVGIPRHSLWGSGRKPQSNTACCSCSSQPSCACHGHCSVGSLLLHCGLQAVAASCEPCVWHVLVS</sequence>
<keyword evidence="1" id="KW-0805">Transcription regulation</keyword>
<organism evidence="6 7">
    <name type="scientific">Myotis myotis</name>
    <name type="common">Greater mouse-eared bat</name>
    <name type="synonym">Vespertilio myotis</name>
    <dbReference type="NCBI Taxonomy" id="51298"/>
    <lineage>
        <taxon>Eukaryota</taxon>
        <taxon>Metazoa</taxon>
        <taxon>Chordata</taxon>
        <taxon>Craniata</taxon>
        <taxon>Vertebrata</taxon>
        <taxon>Euteleostomi</taxon>
        <taxon>Mammalia</taxon>
        <taxon>Eutheria</taxon>
        <taxon>Laurasiatheria</taxon>
        <taxon>Chiroptera</taxon>
        <taxon>Yangochiroptera</taxon>
        <taxon>Vespertilionidae</taxon>
        <taxon>Myotis</taxon>
    </lineage>
</organism>
<comment type="caution">
    <text evidence="6">The sequence shown here is derived from an EMBL/GenBank/DDBJ whole genome shotgun (WGS) entry which is preliminary data.</text>
</comment>
<dbReference type="PANTHER" id="PTHR21545:SF10">
    <property type="entry name" value="LIGAND-DEPENDENT NUCLEAR RECEPTOR COREPRESSOR-LIKE PROTEIN"/>
    <property type="match status" value="1"/>
</dbReference>
<evidence type="ECO:0000256" key="2">
    <source>
        <dbReference type="ARBA" id="ARBA00023125"/>
    </source>
</evidence>
<proteinExistence type="predicted"/>
<keyword evidence="2" id="KW-0238">DNA-binding</keyword>
<feature type="region of interest" description="Disordered" evidence="5">
    <location>
        <begin position="1"/>
        <end position="31"/>
    </location>
</feature>
<evidence type="ECO:0000313" key="6">
    <source>
        <dbReference type="EMBL" id="KAF6387311.1"/>
    </source>
</evidence>
<keyword evidence="4" id="KW-0539">Nucleus</keyword>
<dbReference type="AlphaFoldDB" id="A0A7J8AM10"/>
<dbReference type="PANTHER" id="PTHR21545">
    <property type="entry name" value="TRANSCRIPTION FACTOR MLR1/2"/>
    <property type="match status" value="1"/>
</dbReference>
<dbReference type="GO" id="GO:0006357">
    <property type="term" value="P:regulation of transcription by RNA polymerase II"/>
    <property type="evidence" value="ECO:0007669"/>
    <property type="project" value="TreeGrafter"/>
</dbReference>
<evidence type="ECO:0008006" key="8">
    <source>
        <dbReference type="Google" id="ProtNLM"/>
    </source>
</evidence>
<dbReference type="GO" id="GO:0003677">
    <property type="term" value="F:DNA binding"/>
    <property type="evidence" value="ECO:0007669"/>
    <property type="project" value="UniProtKB-KW"/>
</dbReference>
<keyword evidence="3" id="KW-0804">Transcription</keyword>
<protein>
    <recommendedName>
        <fullName evidence="8">Ligand dependent nuclear receptor corepressor like</fullName>
    </recommendedName>
</protein>
<gene>
    <name evidence="6" type="ORF">mMyoMyo1_007821</name>
</gene>
<name>A0A7J8AM10_MYOMY</name>